<name>A0A2M4DIE3_ANODA</name>
<organism evidence="1">
    <name type="scientific">Anopheles darlingi</name>
    <name type="common">Mosquito</name>
    <dbReference type="NCBI Taxonomy" id="43151"/>
    <lineage>
        <taxon>Eukaryota</taxon>
        <taxon>Metazoa</taxon>
        <taxon>Ecdysozoa</taxon>
        <taxon>Arthropoda</taxon>
        <taxon>Hexapoda</taxon>
        <taxon>Insecta</taxon>
        <taxon>Pterygota</taxon>
        <taxon>Neoptera</taxon>
        <taxon>Endopterygota</taxon>
        <taxon>Diptera</taxon>
        <taxon>Nematocera</taxon>
        <taxon>Culicoidea</taxon>
        <taxon>Culicidae</taxon>
        <taxon>Anophelinae</taxon>
        <taxon>Anopheles</taxon>
    </lineage>
</organism>
<dbReference type="EMBL" id="GGFL01013153">
    <property type="protein sequence ID" value="MBW77331.1"/>
    <property type="molecule type" value="Transcribed_RNA"/>
</dbReference>
<evidence type="ECO:0000313" key="1">
    <source>
        <dbReference type="EMBL" id="MBW77331.1"/>
    </source>
</evidence>
<reference evidence="1" key="1">
    <citation type="submission" date="2018-01" db="EMBL/GenBank/DDBJ databases">
        <title>An insight into the sialome of Amazonian anophelines.</title>
        <authorList>
            <person name="Ribeiro J.M."/>
            <person name="Scarpassa V."/>
            <person name="Calvo E."/>
        </authorList>
    </citation>
    <scope>NUCLEOTIDE SEQUENCE</scope>
</reference>
<protein>
    <submittedName>
        <fullName evidence="1">Putative secreted protein</fullName>
    </submittedName>
</protein>
<proteinExistence type="predicted"/>
<sequence>MTAFTILLKLSSVRMMSDASFATSVPAMPMANPTSAFFNAGPSFVPSPVTATTSRLADTLLSMMPFTRLYLSVGEERASTRNFGHTLSSRCC</sequence>
<dbReference type="AlphaFoldDB" id="A0A2M4DIE3"/>
<accession>A0A2M4DIE3</accession>